<sequence length="47" mass="5724">MFLILCFLQYSVYDNPSLEILQTFWATYIHFFIEDSLPDFKNLRKVC</sequence>
<evidence type="ECO:0000313" key="1">
    <source>
        <dbReference type="EMBL" id="ALO28365.1"/>
    </source>
</evidence>
<gene>
    <name evidence="1" type="ORF">LBBP_04247</name>
</gene>
<dbReference type="AlphaFoldDB" id="A0A0S2IXX7"/>
<proteinExistence type="predicted"/>
<organism evidence="1">
    <name type="scientific">Leptospira borgpetersenii serovar Ballum</name>
    <dbReference type="NCBI Taxonomy" id="280505"/>
    <lineage>
        <taxon>Bacteria</taxon>
        <taxon>Pseudomonadati</taxon>
        <taxon>Spirochaetota</taxon>
        <taxon>Spirochaetia</taxon>
        <taxon>Leptospirales</taxon>
        <taxon>Leptospiraceae</taxon>
        <taxon>Leptospira</taxon>
    </lineage>
</organism>
<accession>A0A0S2IXX7</accession>
<evidence type="ECO:0000313" key="2">
    <source>
        <dbReference type="Proteomes" id="UP000058857"/>
    </source>
</evidence>
<dbReference type="PATRIC" id="fig|280505.15.peg.4135"/>
<dbReference type="EMBL" id="CP012030">
    <property type="protein sequence ID" value="ALO28365.1"/>
    <property type="molecule type" value="Genomic_DNA"/>
</dbReference>
<reference evidence="1 2" key="1">
    <citation type="journal article" date="2015" name="PLoS Negl. Trop. Dis.">
        <title>Distribution of Plasmids in Distinct Leptospira Pathogenic Species.</title>
        <authorList>
            <person name="Wang Y."/>
            <person name="Zhuang X."/>
            <person name="Zhong Y."/>
            <person name="Zhang C."/>
            <person name="Zhang Y."/>
            <person name="Zeng L."/>
            <person name="Zhu Y."/>
            <person name="He P."/>
            <person name="Dong K."/>
            <person name="Pal U."/>
            <person name="Guo X."/>
            <person name="Qin J."/>
        </authorList>
    </citation>
    <scope>NUCLEOTIDE SEQUENCE [LARGE SCALE GENOMIC DNA]</scope>
    <source>
        <strain evidence="1 2">56604</strain>
    </source>
</reference>
<protein>
    <submittedName>
        <fullName evidence="1">Uncharacterized protein</fullName>
    </submittedName>
</protein>
<name>A0A0S2IXX7_LEPBO</name>
<dbReference type="Proteomes" id="UP000058857">
    <property type="component" value="Chromosome 2"/>
</dbReference>